<keyword evidence="4" id="KW-1185">Reference proteome</keyword>
<evidence type="ECO:0000313" key="4">
    <source>
        <dbReference type="Proteomes" id="UP001158045"/>
    </source>
</evidence>
<evidence type="ECO:0000256" key="1">
    <source>
        <dbReference type="SAM" id="MobiDB-lite"/>
    </source>
</evidence>
<dbReference type="InterPro" id="IPR051162">
    <property type="entry name" value="T4SS_component"/>
</dbReference>
<proteinExistence type="predicted"/>
<organism evidence="3 4">
    <name type="scientific">Fusibacter bizertensis</name>
    <dbReference type="NCBI Taxonomy" id="1488331"/>
    <lineage>
        <taxon>Bacteria</taxon>
        <taxon>Bacillati</taxon>
        <taxon>Bacillota</taxon>
        <taxon>Clostridia</taxon>
        <taxon>Eubacteriales</taxon>
        <taxon>Eubacteriales Family XII. Incertae Sedis</taxon>
        <taxon>Fusibacter</taxon>
    </lineage>
</organism>
<evidence type="ECO:0000259" key="2">
    <source>
        <dbReference type="Pfam" id="PF05872"/>
    </source>
</evidence>
<gene>
    <name evidence="3" type="ORF">QE109_02745</name>
</gene>
<dbReference type="PANTHER" id="PTHR30121:SF6">
    <property type="entry name" value="SLR6007 PROTEIN"/>
    <property type="match status" value="1"/>
</dbReference>
<dbReference type="InterPro" id="IPR033186">
    <property type="entry name" value="HerA_C"/>
</dbReference>
<reference evidence="3 4" key="1">
    <citation type="submission" date="2023-04" db="EMBL/GenBank/DDBJ databases">
        <title>Fusibacter bizertensis strain WBS, isolated from littoral bottom sediments of the Arctic seas - biochemical and genomic analysis.</title>
        <authorList>
            <person name="Brioukhanov A.L."/>
        </authorList>
    </citation>
    <scope>NUCLEOTIDE SEQUENCE [LARGE SCALE GENOMIC DNA]</scope>
    <source>
        <strain evidence="3 4">WBS</strain>
    </source>
</reference>
<dbReference type="InterPro" id="IPR027417">
    <property type="entry name" value="P-loop_NTPase"/>
</dbReference>
<dbReference type="Proteomes" id="UP001158045">
    <property type="component" value="Unassembled WGS sequence"/>
</dbReference>
<comment type="caution">
    <text evidence="3">The sequence shown here is derived from an EMBL/GenBank/DDBJ whole genome shotgun (WGS) entry which is preliminary data.</text>
</comment>
<evidence type="ECO:0000313" key="3">
    <source>
        <dbReference type="EMBL" id="MDH8677047.1"/>
    </source>
</evidence>
<feature type="domain" description="Helicase HerA-like C-terminal" evidence="2">
    <location>
        <begin position="7"/>
        <end position="490"/>
    </location>
</feature>
<accession>A0ABT6N9E7</accession>
<name>A0ABT6N9E7_9FIRM</name>
<dbReference type="Pfam" id="PF05872">
    <property type="entry name" value="HerA_C"/>
    <property type="match status" value="1"/>
</dbReference>
<dbReference type="SUPFAM" id="SSF52540">
    <property type="entry name" value="P-loop containing nucleoside triphosphate hydrolases"/>
    <property type="match status" value="1"/>
</dbReference>
<dbReference type="PANTHER" id="PTHR30121">
    <property type="entry name" value="UNCHARACTERIZED PROTEIN YJGR-RELATED"/>
    <property type="match status" value="1"/>
</dbReference>
<dbReference type="EMBL" id="JARYZI010000001">
    <property type="protein sequence ID" value="MDH8677047.1"/>
    <property type="molecule type" value="Genomic_DNA"/>
</dbReference>
<protein>
    <submittedName>
        <fullName evidence="3">DUF853 family protein</fullName>
    </submittedName>
</protein>
<sequence length="493" mass="54716">MEKFRIAKKSNGTYFGPCLEMINRHGLISGATGTGKTITMKLFVESLSQKGIPTFVVDVKGDLNGFEIAGKSSDKLVKRLEMLAENLPDFQSFPVQYWDLFGENGLPIRTTISDMGPLLLSRLLDLNDVQTSILHTLFKLADDEGLLLLDFKDIKALVDFAYANSTSLPEGYGSLNKASLSAIMRQLNVFEQQKVSDFFGEQALEIEDFIGFDEGKGFINLVDASKLFMNPKLYSTFLLWLLSELYETFPEEGDLEQPKMVFFFDEAHLIFDKISPVLLNQIEQVVRLIRSKGIGIYFVTQSPTDIPDSVLGQLGNRIQHGLRAYTAKEIKQLKLAAQGFRVNPELDIEKALLELGVGEALVSFLDEKGVPEVTERVQILAPSSAFGHVDGVDCFKNLSLKAKYQLPLDRESAFEKLHEVASKANSARDKGKDTDKDIGKKESATPKKQAAPKRRGRKPDTMVEKVTKSFLSSLGRSVGSSLARGLLGTLKKL</sequence>
<dbReference type="Gene3D" id="3.40.50.300">
    <property type="entry name" value="P-loop containing nucleotide triphosphate hydrolases"/>
    <property type="match status" value="2"/>
</dbReference>
<feature type="region of interest" description="Disordered" evidence="1">
    <location>
        <begin position="422"/>
        <end position="463"/>
    </location>
</feature>
<feature type="compositionally biased region" description="Basic and acidic residues" evidence="1">
    <location>
        <begin position="422"/>
        <end position="445"/>
    </location>
</feature>
<dbReference type="RefSeq" id="WP_281092845.1">
    <property type="nucleotide sequence ID" value="NZ_JARYZI010000001.1"/>
</dbReference>